<evidence type="ECO:0000313" key="2">
    <source>
        <dbReference type="Proteomes" id="UP000193553"/>
    </source>
</evidence>
<protein>
    <submittedName>
        <fullName evidence="1">Uncharacterized protein</fullName>
    </submittedName>
</protein>
<name>A0A1X3HFF3_9BRAD</name>
<sequence length="157" mass="16530">DGLISFDSDVTLAMNQSLRLYAGAFALGAGAGPDSRVALAAPYLRLAGATRLLLDVTDTLPAAKWADGYGAPTQQASNAIFSVAADVVDIRDRVGFGLRQDIDIKAEAYTIDRRGFALVDLFSRGDIRLLGAIKASIDTALWTPGNVTLTAAQIYPA</sequence>
<feature type="non-terminal residue" evidence="1">
    <location>
        <position position="157"/>
    </location>
</feature>
<accession>A0A1X3HFF3</accession>
<proteinExistence type="predicted"/>
<gene>
    <name evidence="1" type="ORF">BSZ18_00210</name>
</gene>
<evidence type="ECO:0000313" key="1">
    <source>
        <dbReference type="EMBL" id="OSJ19961.1"/>
    </source>
</evidence>
<reference evidence="1 2" key="1">
    <citation type="submission" date="2017-03" db="EMBL/GenBank/DDBJ databases">
        <title>Whole genome sequences of fourteen strains of Bradyrhizobium canariense and one strain of Bradyrhizobium japonicum isolated from Lupinus (Papilionoideae: Genisteae) species in Algeria.</title>
        <authorList>
            <person name="Crovadore J."/>
            <person name="Chekireb D."/>
            <person name="Brachmann A."/>
            <person name="Chablais R."/>
            <person name="Cochard B."/>
            <person name="Lefort F."/>
        </authorList>
    </citation>
    <scope>NUCLEOTIDE SEQUENCE [LARGE SCALE GENOMIC DNA]</scope>
    <source>
        <strain evidence="1 2">UBMA195</strain>
    </source>
</reference>
<feature type="non-terminal residue" evidence="1">
    <location>
        <position position="1"/>
    </location>
</feature>
<dbReference type="AlphaFoldDB" id="A0A1X3HFF3"/>
<comment type="caution">
    <text evidence="1">The sequence shown here is derived from an EMBL/GenBank/DDBJ whole genome shotgun (WGS) entry which is preliminary data.</text>
</comment>
<dbReference type="Proteomes" id="UP000193553">
    <property type="component" value="Unassembled WGS sequence"/>
</dbReference>
<dbReference type="EMBL" id="NAFI01000052">
    <property type="protein sequence ID" value="OSJ19961.1"/>
    <property type="molecule type" value="Genomic_DNA"/>
</dbReference>
<organism evidence="1 2">
    <name type="scientific">Bradyrhizobium canariense</name>
    <dbReference type="NCBI Taxonomy" id="255045"/>
    <lineage>
        <taxon>Bacteria</taxon>
        <taxon>Pseudomonadati</taxon>
        <taxon>Pseudomonadota</taxon>
        <taxon>Alphaproteobacteria</taxon>
        <taxon>Hyphomicrobiales</taxon>
        <taxon>Nitrobacteraceae</taxon>
        <taxon>Bradyrhizobium</taxon>
    </lineage>
</organism>